<feature type="compositionally biased region" description="Polar residues" evidence="1">
    <location>
        <begin position="39"/>
        <end position="58"/>
    </location>
</feature>
<reference evidence="2" key="1">
    <citation type="submission" date="2021-02" db="EMBL/GenBank/DDBJ databases">
        <title>First Annotated Genome of the Yellow-green Alga Tribonema minus.</title>
        <authorList>
            <person name="Mahan K.M."/>
        </authorList>
    </citation>
    <scope>NUCLEOTIDE SEQUENCE</scope>
    <source>
        <strain evidence="2">UTEX B ZZ1240</strain>
    </source>
</reference>
<accession>A0A835YID9</accession>
<dbReference type="EMBL" id="JAFCMP010000543">
    <property type="protein sequence ID" value="KAG5175919.1"/>
    <property type="molecule type" value="Genomic_DNA"/>
</dbReference>
<protein>
    <submittedName>
        <fullName evidence="2">Uncharacterized protein</fullName>
    </submittedName>
</protein>
<dbReference type="AlphaFoldDB" id="A0A835YID9"/>
<sequence length="623" mass="63909">MSDAATRVIDSNTCRMCTKSCAVQFESRLDKEAALAEGPSNSPGGDSNAMAGSSSSTPPLKKPYVHPAMSENAGIASEEEREEFQLRACVPKNNVGGCISDQDSSEAATLACTRRHLWQHNGSAHAHIHAAAAAALADAAAAAAARPSPPLPPAAVNSEAMSTLSATGEPAVDDNALGSAEHTLMSPLPKARNTDAGGVGKHCPWQSACFCSGGSGSSGCRRHTVGNDGAACSSAVATNAGKVTAAASTVSVPSMQAYASNVDGANCAGRHEQQQQPSTEDLATAARASSADGGGLAVLTMNGAELSVAMRGTPPKAGAQLTSVAHMEILRRCATDLSAVPGSQLALLRHPYPRCVRAVAAALAPLAANAPTARDMKLSPLLGGSYWSQHTARVWVVRQRELRTRHSVELPGTHSQLLHVAHRCKVSRCRQRRAARGNAQLSAIDHELRRAAAISVGGRQSGGSADCGGGSAPACDGGSNLREAAFCPRHYCQGEVTACRCRKVLHCRHHIRRSCSDTAVEGCRGLRAAAAAAARHALRSHFVRVADVHTGSGSNFGSGGGGSISGNRLFVAVIAEHRRRPLDTLARCCHVAPCSKPKCTGACSADALSPVATAAASSAAAAS</sequence>
<keyword evidence="3" id="KW-1185">Reference proteome</keyword>
<comment type="caution">
    <text evidence="2">The sequence shown here is derived from an EMBL/GenBank/DDBJ whole genome shotgun (WGS) entry which is preliminary data.</text>
</comment>
<evidence type="ECO:0000313" key="3">
    <source>
        <dbReference type="Proteomes" id="UP000664859"/>
    </source>
</evidence>
<evidence type="ECO:0000256" key="1">
    <source>
        <dbReference type="SAM" id="MobiDB-lite"/>
    </source>
</evidence>
<feature type="region of interest" description="Disordered" evidence="1">
    <location>
        <begin position="145"/>
        <end position="174"/>
    </location>
</feature>
<dbReference type="Proteomes" id="UP000664859">
    <property type="component" value="Unassembled WGS sequence"/>
</dbReference>
<name>A0A835YID9_9STRA</name>
<organism evidence="2 3">
    <name type="scientific">Tribonema minus</name>
    <dbReference type="NCBI Taxonomy" id="303371"/>
    <lineage>
        <taxon>Eukaryota</taxon>
        <taxon>Sar</taxon>
        <taxon>Stramenopiles</taxon>
        <taxon>Ochrophyta</taxon>
        <taxon>PX clade</taxon>
        <taxon>Xanthophyceae</taxon>
        <taxon>Tribonematales</taxon>
        <taxon>Tribonemataceae</taxon>
        <taxon>Tribonema</taxon>
    </lineage>
</organism>
<feature type="region of interest" description="Disordered" evidence="1">
    <location>
        <begin position="34"/>
        <end position="66"/>
    </location>
</feature>
<gene>
    <name evidence="2" type="ORF">JKP88DRAFT_249842</name>
</gene>
<evidence type="ECO:0000313" key="2">
    <source>
        <dbReference type="EMBL" id="KAG5175919.1"/>
    </source>
</evidence>
<proteinExistence type="predicted"/>